<evidence type="ECO:0000313" key="8">
    <source>
        <dbReference type="Proteomes" id="UP001236652"/>
    </source>
</evidence>
<dbReference type="Pfam" id="PF07940">
    <property type="entry name" value="Hepar_II_III_C"/>
    <property type="match status" value="1"/>
</dbReference>
<dbReference type="Proteomes" id="UP001236652">
    <property type="component" value="Chromosome"/>
</dbReference>
<keyword evidence="2" id="KW-0732">Signal</keyword>
<reference evidence="7 8" key="1">
    <citation type="submission" date="2023-05" db="EMBL/GenBank/DDBJ databases">
        <title>Comparative genomics reveals the evidence of polycyclic aromatic hydrocarbons degradation in moderately halophilic genus Pontibacillus.</title>
        <authorList>
            <person name="Yang H."/>
            <person name="Qian Z."/>
        </authorList>
    </citation>
    <scope>NUCLEOTIDE SEQUENCE [LARGE SCALE GENOMIC DNA]</scope>
    <source>
        <strain evidence="8">HN14</strain>
    </source>
</reference>
<accession>A0ABY8UV20</accession>
<sequence length="673" mass="78815">MKKRFFYEEDDREEIITFCQTRWPEETKEVIQRSDLACNQTFIFTHRWDMERCETPVSFPDKVDWTYRFQGDFEWTVNLNRSRFMAELGQSYWLTGDEKYVTAYKALLDDWISQNPLSVDEIYESKIRAFNVKDTWRKLDSGIRITNWLKGYHCIKESAQWTTEDNHQFKEAVYLHGTYLSMAYTAHDAQSNWGFLETNGLFQIALLFPEFPEAKKWLNLASERLANMCQLQIFEDGMHNEQSPMYHHEVLHCLFEPLLLAKLNDVSLPSICEKSLEQLFQASLSIVKPSGHQPMISDSDHTDIRDLLGRGAVFFQRGDLKHQSYRQLDFESAWYYGGEGISAFQKLKSHPPSKASIHLPQSGYSIMRTGWSRDSHYCLFDGGHMDIIQAHGHDDFLHLEMSVFGEDMLVDTGRYTYMEGRERRYFKESIQHNTTIVDHTSISEYIDSWEWGRIARPTQSYWKSCEDFDYVQCGHDGYRTLADPVQVMRKVLFVKPYYWIVVDEFHSNKQHHFAQHFHLSEKLTIQTETEHSKAICKTENLSGLMIQSLTGANLTEEACWISRHYNEKQPSTKLVFEAIGSGTTRMITVFIPYKYSQPLNIFFKEIEVRNTFGEPFKKADVTALEIKVEEDTHYALISHSGPNSFQFGNEHMTGEVLLVKEEEVGKRKWIVKV</sequence>
<keyword evidence="8" id="KW-1185">Reference proteome</keyword>
<evidence type="ECO:0000256" key="2">
    <source>
        <dbReference type="ARBA" id="ARBA00022729"/>
    </source>
</evidence>
<evidence type="ECO:0000256" key="3">
    <source>
        <dbReference type="ARBA" id="ARBA00022764"/>
    </source>
</evidence>
<dbReference type="SUPFAM" id="SSF48230">
    <property type="entry name" value="Chondroitin AC/alginate lyase"/>
    <property type="match status" value="1"/>
</dbReference>
<feature type="domain" description="Heparin-sulfate lyase N-terminal" evidence="6">
    <location>
        <begin position="42"/>
        <end position="303"/>
    </location>
</feature>
<dbReference type="EMBL" id="CP126446">
    <property type="protein sequence ID" value="WIF96234.1"/>
    <property type="molecule type" value="Genomic_DNA"/>
</dbReference>
<dbReference type="Pfam" id="PF16889">
    <property type="entry name" value="Hepar_II_III_N"/>
    <property type="match status" value="1"/>
</dbReference>
<dbReference type="RefSeq" id="WP_231416479.1">
    <property type="nucleotide sequence ID" value="NZ_CP126446.1"/>
</dbReference>
<dbReference type="InterPro" id="IPR012480">
    <property type="entry name" value="Hepar_II_III_C"/>
</dbReference>
<comment type="subcellular location">
    <subcellularLocation>
        <location evidence="1">Periplasm</location>
    </subcellularLocation>
</comment>
<dbReference type="InterPro" id="IPR031680">
    <property type="entry name" value="Hepar_II_III_N"/>
</dbReference>
<dbReference type="InterPro" id="IPR008929">
    <property type="entry name" value="Chondroitin_lyas"/>
</dbReference>
<dbReference type="PANTHER" id="PTHR39210:SF1">
    <property type="entry name" value="HEPARIN-SULFATE LYASE"/>
    <property type="match status" value="1"/>
</dbReference>
<organism evidence="7 8">
    <name type="scientific">Pontibacillus chungwhensis</name>
    <dbReference type="NCBI Taxonomy" id="265426"/>
    <lineage>
        <taxon>Bacteria</taxon>
        <taxon>Bacillati</taxon>
        <taxon>Bacillota</taxon>
        <taxon>Bacilli</taxon>
        <taxon>Bacillales</taxon>
        <taxon>Bacillaceae</taxon>
        <taxon>Pontibacillus</taxon>
    </lineage>
</organism>
<evidence type="ECO:0000259" key="5">
    <source>
        <dbReference type="Pfam" id="PF07940"/>
    </source>
</evidence>
<keyword evidence="3" id="KW-0574">Periplasm</keyword>
<keyword evidence="4 7" id="KW-0456">Lyase</keyword>
<dbReference type="PANTHER" id="PTHR39210">
    <property type="entry name" value="HEPARIN-SULFATE LYASE"/>
    <property type="match status" value="1"/>
</dbReference>
<gene>
    <name evidence="7" type="ORF">QNI29_10740</name>
</gene>
<evidence type="ECO:0000259" key="6">
    <source>
        <dbReference type="Pfam" id="PF16889"/>
    </source>
</evidence>
<evidence type="ECO:0000256" key="1">
    <source>
        <dbReference type="ARBA" id="ARBA00004418"/>
    </source>
</evidence>
<evidence type="ECO:0000256" key="4">
    <source>
        <dbReference type="ARBA" id="ARBA00023239"/>
    </source>
</evidence>
<feature type="domain" description="Heparinase II/III-like C-terminal" evidence="5">
    <location>
        <begin position="352"/>
        <end position="580"/>
    </location>
</feature>
<protein>
    <submittedName>
        <fullName evidence="7">Alginate lyase family protein</fullName>
    </submittedName>
</protein>
<dbReference type="GO" id="GO:0016829">
    <property type="term" value="F:lyase activity"/>
    <property type="evidence" value="ECO:0007669"/>
    <property type="project" value="UniProtKB-KW"/>
</dbReference>
<dbReference type="Gene3D" id="1.50.10.100">
    <property type="entry name" value="Chondroitin AC/alginate lyase"/>
    <property type="match status" value="1"/>
</dbReference>
<name>A0ABY8UV20_9BACI</name>
<evidence type="ECO:0000313" key="7">
    <source>
        <dbReference type="EMBL" id="WIF96234.1"/>
    </source>
</evidence>
<proteinExistence type="predicted"/>
<dbReference type="Gene3D" id="2.70.98.70">
    <property type="match status" value="1"/>
</dbReference>